<dbReference type="AlphaFoldDB" id="A0A285P126"/>
<reference evidence="2" key="1">
    <citation type="submission" date="2017-09" db="EMBL/GenBank/DDBJ databases">
        <authorList>
            <person name="Varghese N."/>
            <person name="Submissions S."/>
        </authorList>
    </citation>
    <scope>NUCLEOTIDE SEQUENCE [LARGE SCALE GENOMIC DNA]</scope>
    <source>
        <strain evidence="2">DSM 2913</strain>
    </source>
</reference>
<dbReference type="EMBL" id="OBEN01000003">
    <property type="protein sequence ID" value="SNZ13581.1"/>
    <property type="molecule type" value="Genomic_DNA"/>
</dbReference>
<evidence type="ECO:0000313" key="1">
    <source>
        <dbReference type="EMBL" id="SNZ13581.1"/>
    </source>
</evidence>
<dbReference type="GO" id="GO:0016301">
    <property type="term" value="F:kinase activity"/>
    <property type="evidence" value="ECO:0007669"/>
    <property type="project" value="UniProtKB-KW"/>
</dbReference>
<organism evidence="1 2">
    <name type="scientific">Hydrogenobacter hydrogenophilus</name>
    <dbReference type="NCBI Taxonomy" id="35835"/>
    <lineage>
        <taxon>Bacteria</taxon>
        <taxon>Pseudomonadati</taxon>
        <taxon>Aquificota</taxon>
        <taxon>Aquificia</taxon>
        <taxon>Aquificales</taxon>
        <taxon>Aquificaceae</taxon>
        <taxon>Hydrogenobacter</taxon>
    </lineage>
</organism>
<accession>A0A285P126</accession>
<evidence type="ECO:0000313" key="2">
    <source>
        <dbReference type="Proteomes" id="UP000218627"/>
    </source>
</evidence>
<dbReference type="RefSeq" id="WP_096601390.1">
    <property type="nucleotide sequence ID" value="NZ_OBEN01000003.1"/>
</dbReference>
<dbReference type="OrthoDB" id="9780120at2"/>
<dbReference type="PANTHER" id="PTHR32329:SF2">
    <property type="entry name" value="BIFUNCTIONAL PROTEIN [INCLUDES 2-HYDROXYACYL-COA DEHYDRATASE (N-TER) AND ITS ACTIVATOR DOMAIN (C_TERM)"/>
    <property type="match status" value="1"/>
</dbReference>
<dbReference type="Proteomes" id="UP000218627">
    <property type="component" value="Unassembled WGS sequence"/>
</dbReference>
<name>A0A285P126_9AQUI</name>
<sequence length="500" mass="58040">MEVLDYRAYKPKPFTKEERAKTTVLFGGLTWKHERLIQAMLENMGYRAQPLPEIRRIDLDIGKEFIDVGACCPTTFTAGNLARTLMEIEKKEGRQKVKDEYVFVTIGACGPCRFGQYHESYERVLEGLNLRDFRLFLLDLLQMEQSADGGGLEINTPLTLGLVYAMFIGDLLTDLEYATRPYEVKKGQTDQVLKDSVELLYERLKNRPIKGKKFGSFVWHLTTDYFVKALKEVKELWDHIEVDRLRIKPKVKITGEFWLQTHEGEGNYNIKRWLEQEGAEVIPPPIAVWMDYLINMELFKLEDKKEFIKFYHLKKAVVLFFAKLYRYTYDKLRKSLNNIPNPLPDQRTLKDLARPYFYYRLTGGEGHMLIGKALYAYKNRQAHMICELSPYGCLPNTMSVGAMAKVLGDYPDLLYAPIEIKGDAEVHALSRCQMILTEAKKRAREEFEEVLEKTGLSIEDIRNFELEKPELRKATYKIPHYGYAGTASNYVIHIAKLMGR</sequence>
<keyword evidence="1" id="KW-0418">Kinase</keyword>
<protein>
    <submittedName>
        <fullName evidence="1">Predicted nucleotide-binding protein, sugar kinase/HSP70/actin superfamily</fullName>
    </submittedName>
</protein>
<dbReference type="PANTHER" id="PTHR32329">
    <property type="entry name" value="BIFUNCTIONAL PROTEIN [INCLUDES 2-HYDROXYACYL-COA DEHYDRATASE (N-TER) AND ITS ACTIVATOR DOMAIN (C_TERM)-RELATED"/>
    <property type="match status" value="1"/>
</dbReference>
<dbReference type="InterPro" id="IPR051805">
    <property type="entry name" value="Dehydratase_Activator_Redct"/>
</dbReference>
<proteinExistence type="predicted"/>
<gene>
    <name evidence="1" type="ORF">SAMN06265353_0797</name>
</gene>
<keyword evidence="2" id="KW-1185">Reference proteome</keyword>
<keyword evidence="1" id="KW-0808">Transferase</keyword>